<proteinExistence type="predicted"/>
<evidence type="ECO:0000313" key="3">
    <source>
        <dbReference type="Proteomes" id="UP000002700"/>
    </source>
</evidence>
<dbReference type="EMBL" id="CP000124">
    <property type="protein sequence ID" value="ABA50442.1"/>
    <property type="molecule type" value="Genomic_DNA"/>
</dbReference>
<feature type="compositionally biased region" description="Low complexity" evidence="1">
    <location>
        <begin position="179"/>
        <end position="189"/>
    </location>
</feature>
<accession>Q3JSQ9</accession>
<evidence type="ECO:0000256" key="1">
    <source>
        <dbReference type="SAM" id="MobiDB-lite"/>
    </source>
</evidence>
<sequence length="508" mass="56184">MRSIIERTFPAFPESDHEMGRRRLDAVFGRSHARRARRPLDDADPAQRISRPSPLRSVPDATGTHPPRARGAARAARRRRHLHEARVSGPAAALRISPVAERPGSVSGTARACRVGRPLEGRRQRPARRAAPPPMRSRDASGDGVLRMRRADRSPGSRTHAGAGLDQAAGGQGRLTVQAARGRAAAAARLRQRNRRKRGCPRARTMRAALRHMPIRCARRRPKRTLRSAKANPSVAPRSPRQIRHGFRDAREGARAHPAHRPGRTRHAFAATAHAARRLRYPDGRDIYGARRAPCQTHRLRGELVTRTARRARGSERAFATRLKFDDQSVAADASTGCLSNAAIANAATWIRANRASPDRRSSNARLPDRAGHARQIVAVRGSSNFGARTGSPARTRARPARPRSTPKRSRSANRRDRARTACRAARTMTKRGRTHTPRRRMKTNERRPSTPLRPNRLRPSAPASRRSRACRAAAPVPRETRAAAAVRHRCDAMPRACAFVFESGPVN</sequence>
<feature type="compositionally biased region" description="Basic residues" evidence="1">
    <location>
        <begin position="190"/>
        <end position="202"/>
    </location>
</feature>
<feature type="compositionally biased region" description="Basic and acidic residues" evidence="1">
    <location>
        <begin position="357"/>
        <end position="372"/>
    </location>
</feature>
<dbReference type="HOGENOM" id="CLU_536061_0_0_4"/>
<dbReference type="Proteomes" id="UP000002700">
    <property type="component" value="Chromosome I"/>
</dbReference>
<feature type="region of interest" description="Disordered" evidence="1">
    <location>
        <begin position="30"/>
        <end position="202"/>
    </location>
</feature>
<dbReference type="KEGG" id="bpm:BURPS1710b_2000"/>
<evidence type="ECO:0000313" key="2">
    <source>
        <dbReference type="EMBL" id="ABA50442.1"/>
    </source>
</evidence>
<protein>
    <submittedName>
        <fullName evidence="2">Uncharacterized protein</fullName>
    </submittedName>
</protein>
<feature type="compositionally biased region" description="Basic residues" evidence="1">
    <location>
        <begin position="396"/>
        <end position="413"/>
    </location>
</feature>
<reference evidence="2 3" key="1">
    <citation type="submission" date="2005-09" db="EMBL/GenBank/DDBJ databases">
        <authorList>
            <person name="Woods D.E."/>
            <person name="Nierman W.C."/>
        </authorList>
    </citation>
    <scope>NUCLEOTIDE SEQUENCE [LARGE SCALE GENOMIC DNA]</scope>
    <source>
        <strain evidence="2 3">1710b</strain>
    </source>
</reference>
<feature type="region of interest" description="Disordered" evidence="1">
    <location>
        <begin position="355"/>
        <end position="476"/>
    </location>
</feature>
<organism evidence="2 3">
    <name type="scientific">Burkholderia pseudomallei (strain 1710b)</name>
    <dbReference type="NCBI Taxonomy" id="320372"/>
    <lineage>
        <taxon>Bacteria</taxon>
        <taxon>Pseudomonadati</taxon>
        <taxon>Pseudomonadota</taxon>
        <taxon>Betaproteobacteria</taxon>
        <taxon>Burkholderiales</taxon>
        <taxon>Burkholderiaceae</taxon>
        <taxon>Burkholderia</taxon>
        <taxon>pseudomallei group</taxon>
    </lineage>
</organism>
<dbReference type="AlphaFoldDB" id="Q3JSQ9"/>
<feature type="compositionally biased region" description="Low complexity" evidence="1">
    <location>
        <begin position="453"/>
        <end position="476"/>
    </location>
</feature>
<gene>
    <name evidence="2" type="ordered locus">BURPS1710b_2000</name>
</gene>
<feature type="region of interest" description="Disordered" evidence="1">
    <location>
        <begin position="222"/>
        <end position="241"/>
    </location>
</feature>
<dbReference type="EnsemblBacteria" id="ABA50442">
    <property type="protein sequence ID" value="ABA50442"/>
    <property type="gene ID" value="BURPS1710b_2000"/>
</dbReference>
<name>Q3JSQ9_BURP1</name>
<feature type="compositionally biased region" description="Basic residues" evidence="1">
    <location>
        <begin position="429"/>
        <end position="442"/>
    </location>
</feature>